<name>A0A5D3FHZ3_9ACTN</name>
<comment type="caution">
    <text evidence="1">The sequence shown here is derived from an EMBL/GenBank/DDBJ whole genome shotgun (WGS) entry which is preliminary data.</text>
</comment>
<dbReference type="RefSeq" id="WP_148762929.1">
    <property type="nucleotide sequence ID" value="NZ_VSRQ01000005.1"/>
</dbReference>
<evidence type="ECO:0008006" key="3">
    <source>
        <dbReference type="Google" id="ProtNLM"/>
    </source>
</evidence>
<reference evidence="1 2" key="1">
    <citation type="submission" date="2019-08" db="EMBL/GenBank/DDBJ databases">
        <title>Actinomadura sp. nov. CYP1-5 isolated from mountain soil.</title>
        <authorList>
            <person name="Songsumanus A."/>
            <person name="Kuncharoen N."/>
            <person name="Kudo T."/>
            <person name="Yuki M."/>
            <person name="Igarashi Y."/>
            <person name="Tanasupawat S."/>
        </authorList>
    </citation>
    <scope>NUCLEOTIDE SEQUENCE [LARGE SCALE GENOMIC DNA]</scope>
    <source>
        <strain evidence="1 2">CYP1-5</strain>
    </source>
</reference>
<dbReference type="InterPro" id="IPR032722">
    <property type="entry name" value="Deaminase_XOO_2897"/>
</dbReference>
<dbReference type="InterPro" id="IPR025851">
    <property type="entry name" value="SUKH-4"/>
</dbReference>
<organism evidence="1 2">
    <name type="scientific">Actinomadura decatromicini</name>
    <dbReference type="NCBI Taxonomy" id="2604572"/>
    <lineage>
        <taxon>Bacteria</taxon>
        <taxon>Bacillati</taxon>
        <taxon>Actinomycetota</taxon>
        <taxon>Actinomycetes</taxon>
        <taxon>Streptosporangiales</taxon>
        <taxon>Thermomonosporaceae</taxon>
        <taxon>Actinomadura</taxon>
    </lineage>
</organism>
<dbReference type="Proteomes" id="UP000323505">
    <property type="component" value="Unassembled WGS sequence"/>
</dbReference>
<evidence type="ECO:0000313" key="2">
    <source>
        <dbReference type="Proteomes" id="UP000323505"/>
    </source>
</evidence>
<sequence length="277" mass="30493">MREDLATRLTEHFGALRPIDPAPVPEAARPALAAGLPVQVPPYFYATDDEPLTLGEYAASIDAPHLPPEKATWCRLGTDQGAEICLTPTGAVEAVFVVADVAPMHVNADVASFLESLLALDEALPTLRSPGTQDPVEVFRTLRTRLLETDAPALDDDESWWPRVLELIRHALSFPASVAFEIEEPDGTKHIETEETRVGVEHPEHTLWARLSAQGVHPDQVTRVYTELEPCFMPGNYCAMWLNIFPNADFTYSHDYGPTAQNREAGLLDLIQSTTTS</sequence>
<evidence type="ECO:0000313" key="1">
    <source>
        <dbReference type="EMBL" id="TYK46925.1"/>
    </source>
</evidence>
<proteinExistence type="predicted"/>
<keyword evidence="2" id="KW-1185">Reference proteome</keyword>
<dbReference type="Pfam" id="PF14440">
    <property type="entry name" value="XOO_2897-deam"/>
    <property type="match status" value="1"/>
</dbReference>
<dbReference type="Pfam" id="PF14435">
    <property type="entry name" value="SUKH-4"/>
    <property type="match status" value="1"/>
</dbReference>
<gene>
    <name evidence="1" type="ORF">FXF68_24185</name>
</gene>
<protein>
    <recommendedName>
        <fullName evidence="3">SUKH-4 immunity protein of toxin-antitoxin system</fullName>
    </recommendedName>
</protein>
<dbReference type="EMBL" id="VSRQ01000005">
    <property type="protein sequence ID" value="TYK46925.1"/>
    <property type="molecule type" value="Genomic_DNA"/>
</dbReference>
<dbReference type="AlphaFoldDB" id="A0A5D3FHZ3"/>
<accession>A0A5D3FHZ3</accession>